<dbReference type="Pfam" id="PF03466">
    <property type="entry name" value="LysR_substrate"/>
    <property type="match status" value="1"/>
</dbReference>
<keyword evidence="2" id="KW-0805">Transcription regulation</keyword>
<dbReference type="Gene3D" id="3.40.190.290">
    <property type="match status" value="1"/>
</dbReference>
<feature type="domain" description="HTH lysR-type" evidence="5">
    <location>
        <begin position="1"/>
        <end position="59"/>
    </location>
</feature>
<protein>
    <submittedName>
        <fullName evidence="6">LysR family transcriptional regulator</fullName>
    </submittedName>
</protein>
<dbReference type="InterPro" id="IPR036388">
    <property type="entry name" value="WH-like_DNA-bd_sf"/>
</dbReference>
<comment type="similarity">
    <text evidence="1">Belongs to the LysR transcriptional regulatory family.</text>
</comment>
<dbReference type="InterPro" id="IPR036390">
    <property type="entry name" value="WH_DNA-bd_sf"/>
</dbReference>
<proteinExistence type="inferred from homology"/>
<dbReference type="PANTHER" id="PTHR30537">
    <property type="entry name" value="HTH-TYPE TRANSCRIPTIONAL REGULATOR"/>
    <property type="match status" value="1"/>
</dbReference>
<dbReference type="InterPro" id="IPR058163">
    <property type="entry name" value="LysR-type_TF_proteobact-type"/>
</dbReference>
<dbReference type="Pfam" id="PF00126">
    <property type="entry name" value="HTH_1"/>
    <property type="match status" value="1"/>
</dbReference>
<evidence type="ECO:0000256" key="3">
    <source>
        <dbReference type="ARBA" id="ARBA00023125"/>
    </source>
</evidence>
<dbReference type="GO" id="GO:0003700">
    <property type="term" value="F:DNA-binding transcription factor activity"/>
    <property type="evidence" value="ECO:0007669"/>
    <property type="project" value="InterPro"/>
</dbReference>
<sequence>MTDWDDLRVLLAISRRGSFLQAGQALGMAASTLSRRITRLEDEIGEPVVERGVEGLRLTARGAALAVTAERLERELQQQTVSISGELSGGVTVTAGDGFVPVLTRAIDRYVGLHPRCTVDLLVDSTLTKVARGGVDIAVRTIHLGEPSLIYSKVASLSFGVYCAPDHASRMGEHARPEDARMIDLSPPFDQTAHLRAARAAGFVSVRFRVSSFSAQLEACTSGYGVAVLPDLLANGLVQPFGQVVLPPLDVFLVTRPQALRQPHLRAFFDVLRHALREEGERAG</sequence>
<dbReference type="RefSeq" id="WP_160382604.1">
    <property type="nucleotide sequence ID" value="NZ_WNXQ01000004.1"/>
</dbReference>
<evidence type="ECO:0000256" key="2">
    <source>
        <dbReference type="ARBA" id="ARBA00023015"/>
    </source>
</evidence>
<dbReference type="InterPro" id="IPR000847">
    <property type="entry name" value="LysR_HTH_N"/>
</dbReference>
<comment type="caution">
    <text evidence="6">The sequence shown here is derived from an EMBL/GenBank/DDBJ whole genome shotgun (WGS) entry which is preliminary data.</text>
</comment>
<dbReference type="Gene3D" id="1.10.10.10">
    <property type="entry name" value="Winged helix-like DNA-binding domain superfamily/Winged helix DNA-binding domain"/>
    <property type="match status" value="1"/>
</dbReference>
<reference evidence="6 7" key="1">
    <citation type="submission" date="2019-11" db="EMBL/GenBank/DDBJ databases">
        <title>Pseudooceanicola pacifica sp. nov., isolated from deep-sea sediment of the Pacific Ocean.</title>
        <authorList>
            <person name="Lyu L."/>
        </authorList>
    </citation>
    <scope>NUCLEOTIDE SEQUENCE [LARGE SCALE GENOMIC DNA]</scope>
    <source>
        <strain evidence="6 7">216_PA32_1</strain>
    </source>
</reference>
<name>A0A844W3G7_9RHOB</name>
<keyword evidence="4" id="KW-0804">Transcription</keyword>
<evidence type="ECO:0000256" key="1">
    <source>
        <dbReference type="ARBA" id="ARBA00009437"/>
    </source>
</evidence>
<evidence type="ECO:0000256" key="4">
    <source>
        <dbReference type="ARBA" id="ARBA00023163"/>
    </source>
</evidence>
<dbReference type="GO" id="GO:0043565">
    <property type="term" value="F:sequence-specific DNA binding"/>
    <property type="evidence" value="ECO:0007669"/>
    <property type="project" value="TreeGrafter"/>
</dbReference>
<dbReference type="PANTHER" id="PTHR30537:SF3">
    <property type="entry name" value="TRANSCRIPTIONAL REGULATORY PROTEIN"/>
    <property type="match status" value="1"/>
</dbReference>
<accession>A0A844W3G7</accession>
<keyword evidence="3" id="KW-0238">DNA-binding</keyword>
<dbReference type="AlphaFoldDB" id="A0A844W3G7"/>
<dbReference type="InterPro" id="IPR005119">
    <property type="entry name" value="LysR_subst-bd"/>
</dbReference>
<evidence type="ECO:0000313" key="6">
    <source>
        <dbReference type="EMBL" id="MWB78347.1"/>
    </source>
</evidence>
<gene>
    <name evidence="6" type="ORF">GLS40_09945</name>
</gene>
<dbReference type="Proteomes" id="UP000443843">
    <property type="component" value="Unassembled WGS sequence"/>
</dbReference>
<evidence type="ECO:0000313" key="7">
    <source>
        <dbReference type="Proteomes" id="UP000443843"/>
    </source>
</evidence>
<dbReference type="GO" id="GO:0006351">
    <property type="term" value="P:DNA-templated transcription"/>
    <property type="evidence" value="ECO:0007669"/>
    <property type="project" value="TreeGrafter"/>
</dbReference>
<organism evidence="6 7">
    <name type="scientific">Pseudooceanicola pacificus</name>
    <dbReference type="NCBI Taxonomy" id="2676438"/>
    <lineage>
        <taxon>Bacteria</taxon>
        <taxon>Pseudomonadati</taxon>
        <taxon>Pseudomonadota</taxon>
        <taxon>Alphaproteobacteria</taxon>
        <taxon>Rhodobacterales</taxon>
        <taxon>Paracoccaceae</taxon>
        <taxon>Pseudooceanicola</taxon>
    </lineage>
</organism>
<dbReference type="EMBL" id="WNXQ01000004">
    <property type="protein sequence ID" value="MWB78347.1"/>
    <property type="molecule type" value="Genomic_DNA"/>
</dbReference>
<dbReference type="SUPFAM" id="SSF46785">
    <property type="entry name" value="Winged helix' DNA-binding domain"/>
    <property type="match status" value="1"/>
</dbReference>
<dbReference type="PROSITE" id="PS50931">
    <property type="entry name" value="HTH_LYSR"/>
    <property type="match status" value="1"/>
</dbReference>
<dbReference type="SUPFAM" id="SSF53850">
    <property type="entry name" value="Periplasmic binding protein-like II"/>
    <property type="match status" value="1"/>
</dbReference>
<evidence type="ECO:0000259" key="5">
    <source>
        <dbReference type="PROSITE" id="PS50931"/>
    </source>
</evidence>
<keyword evidence="7" id="KW-1185">Reference proteome</keyword>